<proteinExistence type="predicted"/>
<evidence type="ECO:0000313" key="3">
    <source>
        <dbReference type="Proteomes" id="UP000574067"/>
    </source>
</evidence>
<reference evidence="2 3" key="1">
    <citation type="submission" date="2020-04" db="EMBL/GenBank/DDBJ databases">
        <title>Azohydromonas sp. isolated from soil.</title>
        <authorList>
            <person name="Dahal R.H."/>
        </authorList>
    </citation>
    <scope>NUCLEOTIDE SEQUENCE [LARGE SCALE GENOMIC DNA]</scope>
    <source>
        <strain evidence="2 3">G-1-1-14</strain>
    </source>
</reference>
<keyword evidence="3" id="KW-1185">Reference proteome</keyword>
<dbReference type="Proteomes" id="UP000574067">
    <property type="component" value="Unassembled WGS sequence"/>
</dbReference>
<evidence type="ECO:0000313" key="2">
    <source>
        <dbReference type="EMBL" id="NML15610.1"/>
    </source>
</evidence>
<dbReference type="AlphaFoldDB" id="A0A848FBP1"/>
<dbReference type="RefSeq" id="WP_169160501.1">
    <property type="nucleotide sequence ID" value="NZ_JABBFW010000006.1"/>
</dbReference>
<sequence>MQTLIVAVLVLWASLYAAWTLMPAPWRRALLRRAQHHFPGLARRVPAAEGGCGGCGGSCGPGPGKKPAGVAQPIQLHLPRRR</sequence>
<gene>
    <name evidence="2" type="ORF">HHL10_11585</name>
</gene>
<feature type="region of interest" description="Disordered" evidence="1">
    <location>
        <begin position="62"/>
        <end position="82"/>
    </location>
</feature>
<protein>
    <submittedName>
        <fullName evidence="2">Uncharacterized protein</fullName>
    </submittedName>
</protein>
<evidence type="ECO:0000256" key="1">
    <source>
        <dbReference type="SAM" id="MobiDB-lite"/>
    </source>
</evidence>
<accession>A0A848FBP1</accession>
<name>A0A848FBP1_9BURK</name>
<dbReference type="EMBL" id="JABBFW010000006">
    <property type="protein sequence ID" value="NML15610.1"/>
    <property type="molecule type" value="Genomic_DNA"/>
</dbReference>
<comment type="caution">
    <text evidence="2">The sequence shown here is derived from an EMBL/GenBank/DDBJ whole genome shotgun (WGS) entry which is preliminary data.</text>
</comment>
<organism evidence="2 3">
    <name type="scientific">Azohydromonas caseinilytica</name>
    <dbReference type="NCBI Taxonomy" id="2728836"/>
    <lineage>
        <taxon>Bacteria</taxon>
        <taxon>Pseudomonadati</taxon>
        <taxon>Pseudomonadota</taxon>
        <taxon>Betaproteobacteria</taxon>
        <taxon>Burkholderiales</taxon>
        <taxon>Sphaerotilaceae</taxon>
        <taxon>Azohydromonas</taxon>
    </lineage>
</organism>